<evidence type="ECO:0000259" key="2">
    <source>
        <dbReference type="PROSITE" id="PS51502"/>
    </source>
</evidence>
<dbReference type="SUPFAM" id="SSF54909">
    <property type="entry name" value="Dimeric alpha+beta barrel"/>
    <property type="match status" value="2"/>
</dbReference>
<dbReference type="PANTHER" id="PTHR33178:SF3">
    <property type="entry name" value="STRESS-RESPONSE A_B BARREL DOMAIN-CONTAINING PROTEIN UP3"/>
    <property type="match status" value="1"/>
</dbReference>
<feature type="domain" description="Stress-response A/B barrel" evidence="2">
    <location>
        <begin position="14"/>
        <end position="108"/>
    </location>
</feature>
<dbReference type="SMART" id="SM00886">
    <property type="entry name" value="Dabb"/>
    <property type="match status" value="2"/>
</dbReference>
<dbReference type="InterPro" id="IPR013097">
    <property type="entry name" value="Dabb"/>
</dbReference>
<dbReference type="PROSITE" id="PS51502">
    <property type="entry name" value="S_R_A_B_BARREL"/>
    <property type="match status" value="2"/>
</dbReference>
<comment type="subunit">
    <text evidence="1">Homodimer.</text>
</comment>
<accession>A0AAW2NW85</accession>
<evidence type="ECO:0000256" key="1">
    <source>
        <dbReference type="ARBA" id="ARBA00011738"/>
    </source>
</evidence>
<reference evidence="3" key="2">
    <citation type="journal article" date="2024" name="Plant">
        <title>Genomic evolution and insights into agronomic trait innovations of Sesamum species.</title>
        <authorList>
            <person name="Miao H."/>
            <person name="Wang L."/>
            <person name="Qu L."/>
            <person name="Liu H."/>
            <person name="Sun Y."/>
            <person name="Le M."/>
            <person name="Wang Q."/>
            <person name="Wei S."/>
            <person name="Zheng Y."/>
            <person name="Lin W."/>
            <person name="Duan Y."/>
            <person name="Cao H."/>
            <person name="Xiong S."/>
            <person name="Wang X."/>
            <person name="Wei L."/>
            <person name="Li C."/>
            <person name="Ma Q."/>
            <person name="Ju M."/>
            <person name="Zhao R."/>
            <person name="Li G."/>
            <person name="Mu C."/>
            <person name="Tian Q."/>
            <person name="Mei H."/>
            <person name="Zhang T."/>
            <person name="Gao T."/>
            <person name="Zhang H."/>
        </authorList>
    </citation>
    <scope>NUCLEOTIDE SEQUENCE</scope>
    <source>
        <strain evidence="3">KEN8</strain>
    </source>
</reference>
<dbReference type="InterPro" id="IPR044662">
    <property type="entry name" value="HS1/DABB1-like"/>
</dbReference>
<sequence length="226" mass="24355">MSSSNFTSTSDQIIEHVVLYKLKPDADPPAVNAMLSNLHSLASIDSVLHLSAGPVSRCRSNSLTFTHMLHCRYRSKPDLISYSENPKHISVVANYVKPVVDDVMAVDWVANDFSFSPVIPPGSASRLTILKLKEGTGESGKNEVLGCLRGIKQKHPSIEQLTVGENFSPGRAKGFSICSIAVLKGLKELEGLAWESETAVEQISEFLDGVVVLDAVVPGTHPSACL</sequence>
<gene>
    <name evidence="3" type="ORF">Scaly_1690600</name>
</gene>
<protein>
    <submittedName>
        <fullName evidence="3">Stress-response A/B barrel domain-containing protein UP3</fullName>
    </submittedName>
</protein>
<evidence type="ECO:0000313" key="3">
    <source>
        <dbReference type="EMBL" id="KAL0346746.1"/>
    </source>
</evidence>
<reference evidence="3" key="1">
    <citation type="submission" date="2020-06" db="EMBL/GenBank/DDBJ databases">
        <authorList>
            <person name="Li T."/>
            <person name="Hu X."/>
            <person name="Zhang T."/>
            <person name="Song X."/>
            <person name="Zhang H."/>
            <person name="Dai N."/>
            <person name="Sheng W."/>
            <person name="Hou X."/>
            <person name="Wei L."/>
        </authorList>
    </citation>
    <scope>NUCLEOTIDE SEQUENCE</scope>
    <source>
        <strain evidence="3">KEN8</strain>
        <tissue evidence="3">Leaf</tissue>
    </source>
</reference>
<dbReference type="Pfam" id="PF07876">
    <property type="entry name" value="Dabb"/>
    <property type="match status" value="2"/>
</dbReference>
<dbReference type="InterPro" id="IPR011008">
    <property type="entry name" value="Dimeric_a/b-barrel"/>
</dbReference>
<dbReference type="Gene3D" id="3.30.70.100">
    <property type="match status" value="2"/>
</dbReference>
<feature type="domain" description="Stress-response A/B barrel" evidence="2">
    <location>
        <begin position="124"/>
        <end position="219"/>
    </location>
</feature>
<organism evidence="3">
    <name type="scientific">Sesamum calycinum</name>
    <dbReference type="NCBI Taxonomy" id="2727403"/>
    <lineage>
        <taxon>Eukaryota</taxon>
        <taxon>Viridiplantae</taxon>
        <taxon>Streptophyta</taxon>
        <taxon>Embryophyta</taxon>
        <taxon>Tracheophyta</taxon>
        <taxon>Spermatophyta</taxon>
        <taxon>Magnoliopsida</taxon>
        <taxon>eudicotyledons</taxon>
        <taxon>Gunneridae</taxon>
        <taxon>Pentapetalae</taxon>
        <taxon>asterids</taxon>
        <taxon>lamiids</taxon>
        <taxon>Lamiales</taxon>
        <taxon>Pedaliaceae</taxon>
        <taxon>Sesamum</taxon>
    </lineage>
</organism>
<name>A0AAW2NW85_9LAMI</name>
<dbReference type="AlphaFoldDB" id="A0AAW2NW85"/>
<proteinExistence type="predicted"/>
<dbReference type="PANTHER" id="PTHR33178">
    <property type="match status" value="1"/>
</dbReference>
<comment type="caution">
    <text evidence="3">The sequence shown here is derived from an EMBL/GenBank/DDBJ whole genome shotgun (WGS) entry which is preliminary data.</text>
</comment>
<dbReference type="EMBL" id="JACGWM010000010">
    <property type="protein sequence ID" value="KAL0346746.1"/>
    <property type="molecule type" value="Genomic_DNA"/>
</dbReference>